<dbReference type="PROSITE" id="PS51066">
    <property type="entry name" value="ZF_FPG_2"/>
    <property type="match status" value="1"/>
</dbReference>
<dbReference type="GO" id="GO:0003906">
    <property type="term" value="F:DNA-(apurinic or apyrimidinic site) endonuclease activity"/>
    <property type="evidence" value="ECO:0007669"/>
    <property type="project" value="InterPro"/>
</dbReference>
<dbReference type="CDD" id="cd08973">
    <property type="entry name" value="BaFpgNei_N_1"/>
    <property type="match status" value="1"/>
</dbReference>
<evidence type="ECO:0000313" key="16">
    <source>
        <dbReference type="EMBL" id="VAV92107.1"/>
    </source>
</evidence>
<dbReference type="GO" id="GO:0003684">
    <property type="term" value="F:damaged DNA binding"/>
    <property type="evidence" value="ECO:0007669"/>
    <property type="project" value="InterPro"/>
</dbReference>
<keyword evidence="4" id="KW-0479">Metal-binding</keyword>
<dbReference type="Pfam" id="PF06827">
    <property type="entry name" value="zf-FPG_IleRS"/>
    <property type="match status" value="1"/>
</dbReference>
<comment type="cofactor">
    <cofactor evidence="2">
        <name>Zn(2+)</name>
        <dbReference type="ChEBI" id="CHEBI:29105"/>
    </cofactor>
</comment>
<evidence type="ECO:0000256" key="6">
    <source>
        <dbReference type="ARBA" id="ARBA00022771"/>
    </source>
</evidence>
<dbReference type="InterPro" id="IPR035937">
    <property type="entry name" value="FPG_N"/>
</dbReference>
<dbReference type="GO" id="GO:0008270">
    <property type="term" value="F:zinc ion binding"/>
    <property type="evidence" value="ECO:0007669"/>
    <property type="project" value="UniProtKB-KW"/>
</dbReference>
<evidence type="ECO:0000256" key="10">
    <source>
        <dbReference type="ARBA" id="ARBA00023204"/>
    </source>
</evidence>
<sequence length="294" mass="32705">MPELPEIEAYLHALRPRIVGATLENSRIRSFSVLKTYDPPIAAVHGAVVAKLSRLGKRIVIETDRKIALVIHLMVAGRFQWHETPKPIPKRLGLAAFDFSSGSLMLTEAGSKQRTRLHVVSHKTLTDLDPGGIEIATATRDEFVQGLLAERHTLKRALTDARHLSGIGGAFADEILFRAGLSPLQMNTNLEPDELDRLHLAAVDTLNEWTRIRIEETGDDFPKRVTAFHPAMAVHGKYGKPCPKCQTSIQRISYAHRETNYCPVCQTGGKILADRSLSRLLKEDWPSNVDELEG</sequence>
<dbReference type="Gene3D" id="3.20.190.10">
    <property type="entry name" value="MutM-like, N-terminal"/>
    <property type="match status" value="1"/>
</dbReference>
<dbReference type="GO" id="GO:0034039">
    <property type="term" value="F:8-oxo-7,8-dihydroguanine DNA N-glycosylase activity"/>
    <property type="evidence" value="ECO:0007669"/>
    <property type="project" value="TreeGrafter"/>
</dbReference>
<evidence type="ECO:0000256" key="2">
    <source>
        <dbReference type="ARBA" id="ARBA00001947"/>
    </source>
</evidence>
<dbReference type="AlphaFoldDB" id="A0A3B0RJJ5"/>
<evidence type="ECO:0000256" key="12">
    <source>
        <dbReference type="ARBA" id="ARBA00023268"/>
    </source>
</evidence>
<dbReference type="SUPFAM" id="SSF46946">
    <property type="entry name" value="S13-like H2TH domain"/>
    <property type="match status" value="1"/>
</dbReference>
<dbReference type="InterPro" id="IPR015886">
    <property type="entry name" value="H2TH_FPG"/>
</dbReference>
<keyword evidence="8" id="KW-0862">Zinc</keyword>
<evidence type="ECO:0000256" key="13">
    <source>
        <dbReference type="ARBA" id="ARBA00023295"/>
    </source>
</evidence>
<dbReference type="PANTHER" id="PTHR22993:SF9">
    <property type="entry name" value="FORMAMIDOPYRIMIDINE-DNA GLYCOSYLASE"/>
    <property type="match status" value="1"/>
</dbReference>
<dbReference type="InterPro" id="IPR010979">
    <property type="entry name" value="Ribosomal_uS13-like_H2TH"/>
</dbReference>
<dbReference type="PANTHER" id="PTHR22993">
    <property type="entry name" value="FORMAMIDOPYRIMIDINE-DNA GLYCOSYLASE"/>
    <property type="match status" value="1"/>
</dbReference>
<name>A0A3B0RJJ5_9ZZZZ</name>
<protein>
    <submittedName>
        <fullName evidence="16">Formamidopyrimidine-DNA glycosylase</fullName>
        <ecNumber evidence="16">3.2.2.23</ecNumber>
    </submittedName>
</protein>
<evidence type="ECO:0000259" key="15">
    <source>
        <dbReference type="PROSITE" id="PS51068"/>
    </source>
</evidence>
<dbReference type="SUPFAM" id="SSF57716">
    <property type="entry name" value="Glucocorticoid receptor-like (DNA-binding domain)"/>
    <property type="match status" value="1"/>
</dbReference>
<dbReference type="Pfam" id="PF06831">
    <property type="entry name" value="H2TH"/>
    <property type="match status" value="1"/>
</dbReference>
<dbReference type="EMBL" id="UOEK01000021">
    <property type="protein sequence ID" value="VAV92107.1"/>
    <property type="molecule type" value="Genomic_DNA"/>
</dbReference>
<dbReference type="InterPro" id="IPR010663">
    <property type="entry name" value="Znf_FPG/IleRS"/>
</dbReference>
<evidence type="ECO:0000256" key="11">
    <source>
        <dbReference type="ARBA" id="ARBA00023239"/>
    </source>
</evidence>
<dbReference type="InterPro" id="IPR012319">
    <property type="entry name" value="FPG_cat"/>
</dbReference>
<comment type="similarity">
    <text evidence="3">Belongs to the FPG family.</text>
</comment>
<dbReference type="PROSITE" id="PS51068">
    <property type="entry name" value="FPG_CAT"/>
    <property type="match status" value="1"/>
</dbReference>
<evidence type="ECO:0000256" key="1">
    <source>
        <dbReference type="ARBA" id="ARBA00001668"/>
    </source>
</evidence>
<evidence type="ECO:0000256" key="3">
    <source>
        <dbReference type="ARBA" id="ARBA00009409"/>
    </source>
</evidence>
<proteinExistence type="inferred from homology"/>
<dbReference type="GO" id="GO:0016829">
    <property type="term" value="F:lyase activity"/>
    <property type="evidence" value="ECO:0007669"/>
    <property type="project" value="UniProtKB-KW"/>
</dbReference>
<keyword evidence="7 16" id="KW-0378">Hydrolase</keyword>
<gene>
    <name evidence="16" type="ORF">MNBD_ACTINO02-2867</name>
</gene>
<evidence type="ECO:0000256" key="9">
    <source>
        <dbReference type="ARBA" id="ARBA00023125"/>
    </source>
</evidence>
<dbReference type="GO" id="GO:0006284">
    <property type="term" value="P:base-excision repair"/>
    <property type="evidence" value="ECO:0007669"/>
    <property type="project" value="InterPro"/>
</dbReference>
<reference evidence="16" key="1">
    <citation type="submission" date="2018-06" db="EMBL/GenBank/DDBJ databases">
        <authorList>
            <person name="Zhirakovskaya E."/>
        </authorList>
    </citation>
    <scope>NUCLEOTIDE SEQUENCE</scope>
</reference>
<dbReference type="SMART" id="SM01232">
    <property type="entry name" value="H2TH"/>
    <property type="match status" value="1"/>
</dbReference>
<keyword evidence="6" id="KW-0863">Zinc-finger</keyword>
<dbReference type="SUPFAM" id="SSF81624">
    <property type="entry name" value="N-terminal domain of MutM-like DNA repair proteins"/>
    <property type="match status" value="1"/>
</dbReference>
<dbReference type="Gene3D" id="1.10.8.50">
    <property type="match status" value="1"/>
</dbReference>
<evidence type="ECO:0000259" key="14">
    <source>
        <dbReference type="PROSITE" id="PS51066"/>
    </source>
</evidence>
<keyword evidence="11" id="KW-0456">Lyase</keyword>
<keyword evidence="10" id="KW-0234">DNA repair</keyword>
<dbReference type="SMART" id="SM00898">
    <property type="entry name" value="Fapy_DNA_glyco"/>
    <property type="match status" value="1"/>
</dbReference>
<feature type="domain" description="Formamidopyrimidine-DNA glycosylase catalytic" evidence="15">
    <location>
        <begin position="2"/>
        <end position="134"/>
    </location>
</feature>
<keyword evidence="5" id="KW-0227">DNA damage</keyword>
<evidence type="ECO:0000256" key="4">
    <source>
        <dbReference type="ARBA" id="ARBA00022723"/>
    </source>
</evidence>
<feature type="domain" description="FPG-type" evidence="14">
    <location>
        <begin position="233"/>
        <end position="267"/>
    </location>
</feature>
<dbReference type="InterPro" id="IPR000214">
    <property type="entry name" value="Znf_DNA_glyclase/AP_lyase"/>
</dbReference>
<keyword evidence="13 16" id="KW-0326">Glycosidase</keyword>
<evidence type="ECO:0000256" key="5">
    <source>
        <dbReference type="ARBA" id="ARBA00022763"/>
    </source>
</evidence>
<evidence type="ECO:0000256" key="7">
    <source>
        <dbReference type="ARBA" id="ARBA00022801"/>
    </source>
</evidence>
<dbReference type="EC" id="3.2.2.23" evidence="16"/>
<keyword evidence="9" id="KW-0238">DNA-binding</keyword>
<organism evidence="16">
    <name type="scientific">hydrothermal vent metagenome</name>
    <dbReference type="NCBI Taxonomy" id="652676"/>
    <lineage>
        <taxon>unclassified sequences</taxon>
        <taxon>metagenomes</taxon>
        <taxon>ecological metagenomes</taxon>
    </lineage>
</organism>
<comment type="catalytic activity">
    <reaction evidence="1">
        <text>Hydrolysis of DNA containing ring-opened 7-methylguanine residues, releasing 2,6-diamino-4-hydroxy-5-(N-methyl)formamidopyrimidine.</text>
        <dbReference type="EC" id="3.2.2.23"/>
    </reaction>
</comment>
<accession>A0A3B0RJJ5</accession>
<evidence type="ECO:0000256" key="8">
    <source>
        <dbReference type="ARBA" id="ARBA00022833"/>
    </source>
</evidence>
<keyword evidence="12" id="KW-0511">Multifunctional enzyme</keyword>
<dbReference type="Pfam" id="PF01149">
    <property type="entry name" value="Fapy_DNA_glyco"/>
    <property type="match status" value="1"/>
</dbReference>